<feature type="transmembrane region" description="Helical" evidence="1">
    <location>
        <begin position="184"/>
        <end position="204"/>
    </location>
</feature>
<feature type="chain" id="PRO_5008269812" description="Osiris 6" evidence="2">
    <location>
        <begin position="20"/>
        <end position="274"/>
    </location>
</feature>
<dbReference type="InterPro" id="IPR012464">
    <property type="entry name" value="DUF1676"/>
</dbReference>
<proteinExistence type="predicted"/>
<keyword evidence="4" id="KW-1185">Reference proteome</keyword>
<protein>
    <recommendedName>
        <fullName evidence="5">Osiris 6</fullName>
    </recommendedName>
</protein>
<dbReference type="GO" id="GO:0016020">
    <property type="term" value="C:membrane"/>
    <property type="evidence" value="ECO:0007669"/>
    <property type="project" value="TreeGrafter"/>
</dbReference>
<dbReference type="PANTHER" id="PTHR21879:SF18">
    <property type="entry name" value="LD17368P"/>
    <property type="match status" value="1"/>
</dbReference>
<keyword evidence="1" id="KW-0472">Membrane</keyword>
<organism evidence="3 4">
    <name type="scientific">Cyphomyrmex costatus</name>
    <dbReference type="NCBI Taxonomy" id="456900"/>
    <lineage>
        <taxon>Eukaryota</taxon>
        <taxon>Metazoa</taxon>
        <taxon>Ecdysozoa</taxon>
        <taxon>Arthropoda</taxon>
        <taxon>Hexapoda</taxon>
        <taxon>Insecta</taxon>
        <taxon>Pterygota</taxon>
        <taxon>Neoptera</taxon>
        <taxon>Endopterygota</taxon>
        <taxon>Hymenoptera</taxon>
        <taxon>Apocrita</taxon>
        <taxon>Aculeata</taxon>
        <taxon>Formicoidea</taxon>
        <taxon>Formicidae</taxon>
        <taxon>Myrmicinae</taxon>
        <taxon>Cyphomyrmex</taxon>
    </lineage>
</organism>
<dbReference type="AlphaFoldDB" id="A0A195C2L6"/>
<keyword evidence="2" id="KW-0732">Signal</keyword>
<dbReference type="STRING" id="456900.A0A195C2L6"/>
<name>A0A195C2L6_9HYME</name>
<feature type="transmembrane region" description="Helical" evidence="1">
    <location>
        <begin position="155"/>
        <end position="177"/>
    </location>
</feature>
<dbReference type="Proteomes" id="UP000078542">
    <property type="component" value="Unassembled WGS sequence"/>
</dbReference>
<evidence type="ECO:0000313" key="4">
    <source>
        <dbReference type="Proteomes" id="UP000078542"/>
    </source>
</evidence>
<evidence type="ECO:0008006" key="5">
    <source>
        <dbReference type="Google" id="ProtNLM"/>
    </source>
</evidence>
<dbReference type="KEGG" id="ccoa:108781233"/>
<accession>A0A195C2L6</accession>
<keyword evidence="1" id="KW-0812">Transmembrane</keyword>
<feature type="signal peptide" evidence="2">
    <location>
        <begin position="1"/>
        <end position="19"/>
    </location>
</feature>
<gene>
    <name evidence="3" type="ORF">ALC62_14876</name>
</gene>
<sequence>MKLLKKFLILTTAVVFTTGQSVDECLKQDSISCVQKTLYRTAKEFFAKDKLELINGISIVKSNVNARSGKELVYDQEMDTANDIAERQNSLENFISDEAGQFLTSRSLRINLASAFEKIQESARAFSESAPPEIRQAVNEIVEARGKKKGSKKGIMPLLIAAKIKLGILGVLSYFVIGFLAKKAIQASIISLLISAFVAMRTFWSGKSHHQDVTPYNGGWSGGWSGPVSGGWSNPVSNGWSSSGLSGGWANGASPGWEDSHYAHGQAYSGYHQH</sequence>
<keyword evidence="1" id="KW-1133">Transmembrane helix</keyword>
<evidence type="ECO:0000256" key="1">
    <source>
        <dbReference type="SAM" id="Phobius"/>
    </source>
</evidence>
<dbReference type="Pfam" id="PF07898">
    <property type="entry name" value="DUF1676"/>
    <property type="match status" value="1"/>
</dbReference>
<reference evidence="3 4" key="1">
    <citation type="submission" date="2016-03" db="EMBL/GenBank/DDBJ databases">
        <title>Cyphomyrmex costatus WGS genome.</title>
        <authorList>
            <person name="Nygaard S."/>
            <person name="Hu H."/>
            <person name="Boomsma J."/>
            <person name="Zhang G."/>
        </authorList>
    </citation>
    <scope>NUCLEOTIDE SEQUENCE [LARGE SCALE GENOMIC DNA]</scope>
    <source>
        <strain evidence="3">MS0001</strain>
        <tissue evidence="3">Whole body</tissue>
    </source>
</reference>
<evidence type="ECO:0000256" key="2">
    <source>
        <dbReference type="SAM" id="SignalP"/>
    </source>
</evidence>
<evidence type="ECO:0000313" key="3">
    <source>
        <dbReference type="EMBL" id="KYM94433.1"/>
    </source>
</evidence>
<dbReference type="OrthoDB" id="8179503at2759"/>
<dbReference type="EMBL" id="KQ978379">
    <property type="protein sequence ID" value="KYM94433.1"/>
    <property type="molecule type" value="Genomic_DNA"/>
</dbReference>
<dbReference type="PANTHER" id="PTHR21879">
    <property type="entry name" value="FI03362P-RELATED-RELATED"/>
    <property type="match status" value="1"/>
</dbReference>